<dbReference type="OrthoDB" id="2890198at2"/>
<evidence type="ECO:0000256" key="1">
    <source>
        <dbReference type="SAM" id="Phobius"/>
    </source>
</evidence>
<protein>
    <recommendedName>
        <fullName evidence="4">DUF4367 domain-containing protein</fullName>
    </recommendedName>
</protein>
<dbReference type="EMBL" id="CP031223">
    <property type="protein sequence ID" value="QFF99876.1"/>
    <property type="molecule type" value="Genomic_DNA"/>
</dbReference>
<feature type="transmembrane region" description="Helical" evidence="1">
    <location>
        <begin position="43"/>
        <end position="66"/>
    </location>
</feature>
<keyword evidence="1" id="KW-1133">Transmembrane helix</keyword>
<proteinExistence type="predicted"/>
<organism evidence="2 3">
    <name type="scientific">Psychrobacillus glaciei</name>
    <dbReference type="NCBI Taxonomy" id="2283160"/>
    <lineage>
        <taxon>Bacteria</taxon>
        <taxon>Bacillati</taxon>
        <taxon>Bacillota</taxon>
        <taxon>Bacilli</taxon>
        <taxon>Bacillales</taxon>
        <taxon>Bacillaceae</taxon>
        <taxon>Psychrobacillus</taxon>
    </lineage>
</organism>
<keyword evidence="1" id="KW-0472">Membrane</keyword>
<accession>A0A5J6SPE8</accession>
<gene>
    <name evidence="2" type="ORF">PB01_14165</name>
</gene>
<evidence type="ECO:0008006" key="4">
    <source>
        <dbReference type="Google" id="ProtNLM"/>
    </source>
</evidence>
<dbReference type="KEGG" id="psyo:PB01_14165"/>
<keyword evidence="1" id="KW-0812">Transmembrane</keyword>
<evidence type="ECO:0000313" key="3">
    <source>
        <dbReference type="Proteomes" id="UP000325517"/>
    </source>
</evidence>
<dbReference type="AlphaFoldDB" id="A0A5J6SPE8"/>
<evidence type="ECO:0000313" key="2">
    <source>
        <dbReference type="EMBL" id="QFF99876.1"/>
    </source>
</evidence>
<reference evidence="2 3" key="1">
    <citation type="submission" date="2018-07" db="EMBL/GenBank/DDBJ databases">
        <title>Complete genome sequence of Psychrobacillus sp. PB01, isolated from iceberg, and comparative genome analysis of Psychrobacillus strains.</title>
        <authorList>
            <person name="Lee P.C."/>
        </authorList>
    </citation>
    <scope>NUCLEOTIDE SEQUENCE [LARGE SCALE GENOMIC DNA]</scope>
    <source>
        <strain evidence="2 3">PB01</strain>
    </source>
</reference>
<keyword evidence="3" id="KW-1185">Reference proteome</keyword>
<dbReference type="RefSeq" id="WP_151700775.1">
    <property type="nucleotide sequence ID" value="NZ_CP031223.1"/>
</dbReference>
<dbReference type="Proteomes" id="UP000325517">
    <property type="component" value="Chromosome"/>
</dbReference>
<sequence length="306" mass="35463">MDNKIKTYEEFEIRLKSQAVPQIEHRDSLKNKLIERKKTYKPLCLRASFIAILLSIFLTASIATAMQYTGWKLFNSEGEEIFVVKTMEDDEKKRVEYQSKNINIQDKLNKAVPDGKFQYFLSVDEYEELGATILTWRSNGEKILTREKIPDFYKGSLVFPESLINNYTFTEGTVYYEIADHDPEVVAEEMYKEAKENNLKYITKEGEFSNNVDYVTLMYKENENDFGGIQIILQPSAGMMTTKILEGYTMITEEGVDFIVNKKEQTILFVKEADSKTMLVQIIANLTDENFDEKKELLPIAKSIIK</sequence>
<name>A0A5J6SPE8_9BACI</name>